<dbReference type="Gene3D" id="1.10.630.10">
    <property type="entry name" value="Cytochrome P450"/>
    <property type="match status" value="1"/>
</dbReference>
<name>A0AAF1BDN2_DAUCS</name>
<evidence type="ECO:0000256" key="1">
    <source>
        <dbReference type="ARBA" id="ARBA00010617"/>
    </source>
</evidence>
<evidence type="ECO:0000256" key="3">
    <source>
        <dbReference type="ARBA" id="ARBA00023002"/>
    </source>
</evidence>
<keyword evidence="5 6" id="KW-0349">Heme</keyword>
<dbReference type="GO" id="GO:0016705">
    <property type="term" value="F:oxidoreductase activity, acting on paired donors, with incorporation or reduction of molecular oxygen"/>
    <property type="evidence" value="ECO:0007669"/>
    <property type="project" value="InterPro"/>
</dbReference>
<proteinExistence type="inferred from homology"/>
<keyword evidence="9" id="KW-1185">Reference proteome</keyword>
<dbReference type="AlphaFoldDB" id="A0AAF1BDN2"/>
<organism evidence="8 9">
    <name type="scientific">Daucus carota subsp. sativus</name>
    <name type="common">Carrot</name>
    <dbReference type="NCBI Taxonomy" id="79200"/>
    <lineage>
        <taxon>Eukaryota</taxon>
        <taxon>Viridiplantae</taxon>
        <taxon>Streptophyta</taxon>
        <taxon>Embryophyta</taxon>
        <taxon>Tracheophyta</taxon>
        <taxon>Spermatophyta</taxon>
        <taxon>Magnoliopsida</taxon>
        <taxon>eudicotyledons</taxon>
        <taxon>Gunneridae</taxon>
        <taxon>Pentapetalae</taxon>
        <taxon>asterids</taxon>
        <taxon>campanulids</taxon>
        <taxon>Apiales</taxon>
        <taxon>Apiaceae</taxon>
        <taxon>Apioideae</taxon>
        <taxon>Scandiceae</taxon>
        <taxon>Daucinae</taxon>
        <taxon>Daucus</taxon>
        <taxon>Daucus sect. Daucus</taxon>
    </lineage>
</organism>
<evidence type="ECO:0000256" key="5">
    <source>
        <dbReference type="PIRSR" id="PIRSR602401-1"/>
    </source>
</evidence>
<gene>
    <name evidence="8" type="ORF">DCAR_0832716</name>
</gene>
<feature type="binding site" description="axial binding residue" evidence="5">
    <location>
        <position position="450"/>
    </location>
    <ligand>
        <name>heme</name>
        <dbReference type="ChEBI" id="CHEBI:30413"/>
    </ligand>
    <ligandPart>
        <name>Fe</name>
        <dbReference type="ChEBI" id="CHEBI:18248"/>
    </ligandPart>
</feature>
<evidence type="ECO:0000313" key="8">
    <source>
        <dbReference type="EMBL" id="WOH13207.1"/>
    </source>
</evidence>
<comment type="similarity">
    <text evidence="1 6">Belongs to the cytochrome P450 family.</text>
</comment>
<evidence type="ECO:0000313" key="9">
    <source>
        <dbReference type="Proteomes" id="UP000077755"/>
    </source>
</evidence>
<dbReference type="SUPFAM" id="SSF48264">
    <property type="entry name" value="Cytochrome P450"/>
    <property type="match status" value="1"/>
</dbReference>
<protein>
    <recommendedName>
        <fullName evidence="10">Cytochrome P450</fullName>
    </recommendedName>
</protein>
<dbReference type="PRINTS" id="PR00463">
    <property type="entry name" value="EP450I"/>
</dbReference>
<reference evidence="8" key="2">
    <citation type="submission" date="2022-03" db="EMBL/GenBank/DDBJ databases">
        <title>Draft title - Genomic analysis of global carrot germplasm unveils the trajectory of domestication and the origin of high carotenoid orange carrot.</title>
        <authorList>
            <person name="Iorizzo M."/>
            <person name="Ellison S."/>
            <person name="Senalik D."/>
            <person name="Macko-Podgorni A."/>
            <person name="Grzebelus D."/>
            <person name="Bostan H."/>
            <person name="Rolling W."/>
            <person name="Curaba J."/>
            <person name="Simon P."/>
        </authorList>
    </citation>
    <scope>NUCLEOTIDE SEQUENCE</scope>
    <source>
        <tissue evidence="8">Leaf</tissue>
    </source>
</reference>
<dbReference type="FunFam" id="1.10.630.10:FF:000163">
    <property type="entry name" value="Geraniol 8-hydroxylase"/>
    <property type="match status" value="1"/>
</dbReference>
<dbReference type="InterPro" id="IPR036396">
    <property type="entry name" value="Cyt_P450_sf"/>
</dbReference>
<accession>A0AAF1BDN2</accession>
<reference evidence="8" key="1">
    <citation type="journal article" date="2016" name="Nat. Genet.">
        <title>A high-quality carrot genome assembly provides new insights into carotenoid accumulation and asterid genome evolution.</title>
        <authorList>
            <person name="Iorizzo M."/>
            <person name="Ellison S."/>
            <person name="Senalik D."/>
            <person name="Zeng P."/>
            <person name="Satapoomin P."/>
            <person name="Huang J."/>
            <person name="Bowman M."/>
            <person name="Iovene M."/>
            <person name="Sanseverino W."/>
            <person name="Cavagnaro P."/>
            <person name="Yildiz M."/>
            <person name="Macko-Podgorni A."/>
            <person name="Moranska E."/>
            <person name="Grzebelus E."/>
            <person name="Grzebelus D."/>
            <person name="Ashrafi H."/>
            <person name="Zheng Z."/>
            <person name="Cheng S."/>
            <person name="Spooner D."/>
            <person name="Van Deynze A."/>
            <person name="Simon P."/>
        </authorList>
    </citation>
    <scope>NUCLEOTIDE SEQUENCE</scope>
    <source>
        <tissue evidence="8">Leaf</tissue>
    </source>
</reference>
<dbReference type="Pfam" id="PF00067">
    <property type="entry name" value="p450"/>
    <property type="match status" value="1"/>
</dbReference>
<keyword evidence="7" id="KW-0812">Transmembrane</keyword>
<dbReference type="GO" id="GO:0004497">
    <property type="term" value="F:monooxygenase activity"/>
    <property type="evidence" value="ECO:0007669"/>
    <property type="project" value="UniProtKB-KW"/>
</dbReference>
<sequence length="507" mass="58073">MEWNWNYVYWSVALMSLISLVGHLRRRNSYRPSKLPPGPRGWPVFGNLFDLGSLPHRSLEAFKQDYGPVVWLNLGSVKTLVLNSAAPVEELFKNHDLSFVDRITNDAMRSHDYYKISIAFGQYSSYWRTLKRICTSELFANKRIKETMLIRQDSVDEMLLWIEKEAAKGSSSGIVIRDFVFPALFNMIGNITMSQNLVDPESTIFSEFCAALGGFHKCLGRPNISDLLPWLRRLDLQGIRRNMDSDLGKAIGIISVFVKERVEQRQRKLEFSSEQKDFLDVLLDYRGNGKDEPAELSDFQVTIFLMEMFIAGTYTTTSTTEWAMTELLQNPEQMKKIKAELARVVGADKKLQESNIDDLHYLQAVVKETLRLHPPATMLLPRKAVQDTTFMGYNIPKNTQVLINNWAIGRDEDIWENALSFKPERFLDSGINYKGQNYELLPFGAGRRMCPGLPLADRMIPLILGSLIHHFEWELCDDGKVIDMRETLGSASQKLEPLQAFLKPKTL</sequence>
<dbReference type="Proteomes" id="UP000077755">
    <property type="component" value="Chromosome 8"/>
</dbReference>
<dbReference type="InterPro" id="IPR017972">
    <property type="entry name" value="Cyt_P450_CS"/>
</dbReference>
<dbReference type="EMBL" id="CP093350">
    <property type="protein sequence ID" value="WOH13207.1"/>
    <property type="molecule type" value="Genomic_DNA"/>
</dbReference>
<dbReference type="KEGG" id="dcr:108199218"/>
<evidence type="ECO:0000256" key="7">
    <source>
        <dbReference type="SAM" id="Phobius"/>
    </source>
</evidence>
<dbReference type="InterPro" id="IPR002401">
    <property type="entry name" value="Cyt_P450_E_grp-I"/>
</dbReference>
<keyword evidence="7" id="KW-1133">Transmembrane helix</keyword>
<evidence type="ECO:0000256" key="6">
    <source>
        <dbReference type="RuleBase" id="RU000461"/>
    </source>
</evidence>
<dbReference type="PROSITE" id="PS00086">
    <property type="entry name" value="CYTOCHROME_P450"/>
    <property type="match status" value="1"/>
</dbReference>
<keyword evidence="3 6" id="KW-0560">Oxidoreductase</keyword>
<evidence type="ECO:0008006" key="10">
    <source>
        <dbReference type="Google" id="ProtNLM"/>
    </source>
</evidence>
<keyword evidence="4 5" id="KW-0408">Iron</keyword>
<keyword evidence="7" id="KW-0472">Membrane</keyword>
<dbReference type="PRINTS" id="PR00385">
    <property type="entry name" value="P450"/>
</dbReference>
<dbReference type="GO" id="GO:0005506">
    <property type="term" value="F:iron ion binding"/>
    <property type="evidence" value="ECO:0007669"/>
    <property type="project" value="InterPro"/>
</dbReference>
<dbReference type="GO" id="GO:0020037">
    <property type="term" value="F:heme binding"/>
    <property type="evidence" value="ECO:0007669"/>
    <property type="project" value="InterPro"/>
</dbReference>
<dbReference type="InterPro" id="IPR001128">
    <property type="entry name" value="Cyt_P450"/>
</dbReference>
<keyword evidence="2 5" id="KW-0479">Metal-binding</keyword>
<comment type="cofactor">
    <cofactor evidence="5">
        <name>heme</name>
        <dbReference type="ChEBI" id="CHEBI:30413"/>
    </cofactor>
</comment>
<keyword evidence="6" id="KW-0503">Monooxygenase</keyword>
<dbReference type="PANTHER" id="PTHR47950">
    <property type="entry name" value="CYTOCHROME P450, FAMILY 76, SUBFAMILY C, POLYPEPTIDE 5-RELATED"/>
    <property type="match status" value="1"/>
</dbReference>
<dbReference type="CDD" id="cd11073">
    <property type="entry name" value="CYP76-like"/>
    <property type="match status" value="1"/>
</dbReference>
<evidence type="ECO:0000256" key="4">
    <source>
        <dbReference type="ARBA" id="ARBA00023004"/>
    </source>
</evidence>
<evidence type="ECO:0000256" key="2">
    <source>
        <dbReference type="ARBA" id="ARBA00022723"/>
    </source>
</evidence>
<feature type="transmembrane region" description="Helical" evidence="7">
    <location>
        <begin position="6"/>
        <end position="24"/>
    </location>
</feature>
<dbReference type="PANTHER" id="PTHR47950:SF14">
    <property type="entry name" value="CYTOCHROME P450 76A2-LIKE ISOFORM X1"/>
    <property type="match status" value="1"/>
</dbReference>